<evidence type="ECO:0000313" key="3">
    <source>
        <dbReference type="Proteomes" id="UP000678393"/>
    </source>
</evidence>
<protein>
    <submittedName>
        <fullName evidence="2">Uncharacterized protein</fullName>
    </submittedName>
</protein>
<sequence>VKRQTTGWRDKQQCGETNNSAKRQTTTCRVCRYVEINVDTCRTVQGHLKIILAGKIHEAYLVLQSV</sequence>
<evidence type="ECO:0000313" key="2">
    <source>
        <dbReference type="EMBL" id="CAG5135530.1"/>
    </source>
</evidence>
<dbReference type="EMBL" id="CAJHNH020008401">
    <property type="protein sequence ID" value="CAG5135530.1"/>
    <property type="molecule type" value="Genomic_DNA"/>
</dbReference>
<accession>A0A8S4A4T2</accession>
<feature type="non-terminal residue" evidence="2">
    <location>
        <position position="66"/>
    </location>
</feature>
<proteinExistence type="predicted"/>
<feature type="region of interest" description="Disordered" evidence="1">
    <location>
        <begin position="1"/>
        <end position="22"/>
    </location>
</feature>
<reference evidence="2" key="1">
    <citation type="submission" date="2021-04" db="EMBL/GenBank/DDBJ databases">
        <authorList>
            <consortium name="Molecular Ecology Group"/>
        </authorList>
    </citation>
    <scope>NUCLEOTIDE SEQUENCE</scope>
</reference>
<name>A0A8S4A4T2_9EUPU</name>
<organism evidence="2 3">
    <name type="scientific">Candidula unifasciata</name>
    <dbReference type="NCBI Taxonomy" id="100452"/>
    <lineage>
        <taxon>Eukaryota</taxon>
        <taxon>Metazoa</taxon>
        <taxon>Spiralia</taxon>
        <taxon>Lophotrochozoa</taxon>
        <taxon>Mollusca</taxon>
        <taxon>Gastropoda</taxon>
        <taxon>Heterobranchia</taxon>
        <taxon>Euthyneura</taxon>
        <taxon>Panpulmonata</taxon>
        <taxon>Eupulmonata</taxon>
        <taxon>Stylommatophora</taxon>
        <taxon>Helicina</taxon>
        <taxon>Helicoidea</taxon>
        <taxon>Geomitridae</taxon>
        <taxon>Candidula</taxon>
    </lineage>
</organism>
<gene>
    <name evidence="2" type="ORF">CUNI_LOCUS21088</name>
</gene>
<dbReference type="AlphaFoldDB" id="A0A8S4A4T2"/>
<evidence type="ECO:0000256" key="1">
    <source>
        <dbReference type="SAM" id="MobiDB-lite"/>
    </source>
</evidence>
<comment type="caution">
    <text evidence="2">The sequence shown here is derived from an EMBL/GenBank/DDBJ whole genome shotgun (WGS) entry which is preliminary data.</text>
</comment>
<dbReference type="Proteomes" id="UP000678393">
    <property type="component" value="Unassembled WGS sequence"/>
</dbReference>
<keyword evidence="3" id="KW-1185">Reference proteome</keyword>